<dbReference type="EMBL" id="SEYY01024931">
    <property type="protein sequence ID" value="KAB7493769.1"/>
    <property type="molecule type" value="Genomic_DNA"/>
</dbReference>
<dbReference type="Proteomes" id="UP000326759">
    <property type="component" value="Unassembled WGS sequence"/>
</dbReference>
<gene>
    <name evidence="1" type="ORF">Anas_09173</name>
</gene>
<dbReference type="AlphaFoldDB" id="A0A5N5SJH2"/>
<comment type="caution">
    <text evidence="1">The sequence shown here is derived from an EMBL/GenBank/DDBJ whole genome shotgun (WGS) entry which is preliminary data.</text>
</comment>
<accession>A0A5N5SJH2</accession>
<name>A0A5N5SJH2_9CRUS</name>
<reference evidence="1 2" key="1">
    <citation type="journal article" date="2019" name="PLoS Biol.">
        <title>Sex chromosomes control vertical transmission of feminizing Wolbachia symbionts in an isopod.</title>
        <authorList>
            <person name="Becking T."/>
            <person name="Chebbi M.A."/>
            <person name="Giraud I."/>
            <person name="Moumen B."/>
            <person name="Laverre T."/>
            <person name="Caubet Y."/>
            <person name="Peccoud J."/>
            <person name="Gilbert C."/>
            <person name="Cordaux R."/>
        </authorList>
    </citation>
    <scope>NUCLEOTIDE SEQUENCE [LARGE SCALE GENOMIC DNA]</scope>
    <source>
        <strain evidence="1">ANa2</strain>
        <tissue evidence="1">Whole body excluding digestive tract and cuticle</tissue>
    </source>
</reference>
<proteinExistence type="predicted"/>
<evidence type="ECO:0000313" key="1">
    <source>
        <dbReference type="EMBL" id="KAB7493769.1"/>
    </source>
</evidence>
<organism evidence="1 2">
    <name type="scientific">Armadillidium nasatum</name>
    <dbReference type="NCBI Taxonomy" id="96803"/>
    <lineage>
        <taxon>Eukaryota</taxon>
        <taxon>Metazoa</taxon>
        <taxon>Ecdysozoa</taxon>
        <taxon>Arthropoda</taxon>
        <taxon>Crustacea</taxon>
        <taxon>Multicrustacea</taxon>
        <taxon>Malacostraca</taxon>
        <taxon>Eumalacostraca</taxon>
        <taxon>Peracarida</taxon>
        <taxon>Isopoda</taxon>
        <taxon>Oniscidea</taxon>
        <taxon>Crinocheta</taxon>
        <taxon>Armadillidiidae</taxon>
        <taxon>Armadillidium</taxon>
    </lineage>
</organism>
<evidence type="ECO:0000313" key="2">
    <source>
        <dbReference type="Proteomes" id="UP000326759"/>
    </source>
</evidence>
<protein>
    <submittedName>
        <fullName evidence="1">Uncharacterized protein</fullName>
    </submittedName>
</protein>
<dbReference type="OrthoDB" id="2499658at2759"/>
<keyword evidence="2" id="KW-1185">Reference proteome</keyword>
<sequence length="113" mass="13374">MLKQPRQNILQRLQNKYFQEYYFRNQVILIKSIKVNSIGFKHHWELVSERTGEATRLYSIEASKVNLVSAIDIYEDEEIELLLCHNMCVCVSVLGMGKDWTLKMEFTKNVEIM</sequence>